<evidence type="ECO:0000313" key="4">
    <source>
        <dbReference type="EMBL" id="PVH94025.1"/>
    </source>
</evidence>
<evidence type="ECO:0000313" key="5">
    <source>
        <dbReference type="Proteomes" id="UP000244855"/>
    </source>
</evidence>
<feature type="compositionally biased region" description="Basic and acidic residues" evidence="2">
    <location>
        <begin position="645"/>
        <end position="654"/>
    </location>
</feature>
<keyword evidence="5" id="KW-1185">Reference proteome</keyword>
<feature type="region of interest" description="Disordered" evidence="2">
    <location>
        <begin position="691"/>
        <end position="922"/>
    </location>
</feature>
<feature type="region of interest" description="Disordered" evidence="2">
    <location>
        <begin position="585"/>
        <end position="677"/>
    </location>
</feature>
<name>A0A2V1D7J7_9PLEO</name>
<feature type="compositionally biased region" description="Polar residues" evidence="2">
    <location>
        <begin position="848"/>
        <end position="857"/>
    </location>
</feature>
<dbReference type="STRING" id="97972.A0A2V1D7J7"/>
<protein>
    <submittedName>
        <fullName evidence="4">Uncharacterized protein</fullName>
    </submittedName>
</protein>
<feature type="transmembrane region" description="Helical" evidence="3">
    <location>
        <begin position="20"/>
        <end position="40"/>
    </location>
</feature>
<keyword evidence="3" id="KW-0812">Transmembrane</keyword>
<feature type="compositionally biased region" description="Pro residues" evidence="2">
    <location>
        <begin position="765"/>
        <end position="782"/>
    </location>
</feature>
<dbReference type="PANTHER" id="PTHR43941:SF1">
    <property type="entry name" value="STRUCTURAL MAINTENANCE OF CHROMOSOMES PROTEIN 2"/>
    <property type="match status" value="1"/>
</dbReference>
<evidence type="ECO:0000256" key="1">
    <source>
        <dbReference type="SAM" id="Coils"/>
    </source>
</evidence>
<evidence type="ECO:0000256" key="2">
    <source>
        <dbReference type="SAM" id="MobiDB-lite"/>
    </source>
</evidence>
<dbReference type="EMBL" id="KZ805554">
    <property type="protein sequence ID" value="PVH94025.1"/>
    <property type="molecule type" value="Genomic_DNA"/>
</dbReference>
<gene>
    <name evidence="4" type="ORF">DM02DRAFT_603126</name>
</gene>
<feature type="compositionally biased region" description="Low complexity" evidence="2">
    <location>
        <begin position="748"/>
        <end position="764"/>
    </location>
</feature>
<dbReference type="Proteomes" id="UP000244855">
    <property type="component" value="Unassembled WGS sequence"/>
</dbReference>
<feature type="compositionally biased region" description="Low complexity" evidence="2">
    <location>
        <begin position="694"/>
        <end position="710"/>
    </location>
</feature>
<feature type="compositionally biased region" description="Low complexity" evidence="2">
    <location>
        <begin position="826"/>
        <end position="847"/>
    </location>
</feature>
<keyword evidence="3" id="KW-1133">Transmembrane helix</keyword>
<feature type="region of interest" description="Disordered" evidence="2">
    <location>
        <begin position="291"/>
        <end position="320"/>
    </location>
</feature>
<sequence length="922" mass="102617">MTRHLGLDEHRLLKVWDERSAKLISVAFIAALPGVVLLLVRSSSRSWTARYQISIANALHIFALITIGYQALSVQELLIAAWVMVLFEVFEGNSRTDFANKMVGDAPCSPTQHLMYHDSKSVVETLLSQTHSVLAAKSSIYSFPELQTSATRTACMEDDADSPMMGGSQEEEAERLRLTLTEARTALKVKEIETRRLNAELQKVRKSQNDTYAEYANLREEMKSMKQSLGRDHQAAVYRKDIELFAMRKASEQKENYIKDRESKLQEIYRSQKTVLELKDAQIRNLKEKVASLERSQSPQPEGDSNADNSNESGSDGESQSAIQVKLFRVQGRSSVEIERAVEEKDMEIAKLKLELSKAAVAVEALNKTQDELKRAWDATFEAENALNEERKRHTETQLKLRNVKKVEEEMRASNPRGSLSSLPTIDEQDKKELEAMFNAAQEDNLRLYAELETFEKRIQNANTRVFQAEQEVESLKEQLKLEKAINEDLGSARPSLVHRVHFQRMEGQLKEIRDALEDKKEEIAQLTSTLTNQDCKITELSKAKSDAEEAHMKAEQEKTNLQQSLVQLESTKDQLMLDHERLAKHRHRQRTTSAERTHTSARSSGATLITDPSAANEPITSSPDDPPLPARPVSLTPTLSIQRTPERHVRSDTANRPSLITNDVPPAELRSTRRKSLTIKSLMKKLVNKDDSATVTDMPTPTTTTAPTAKPEKNKLAKEKRKSLPPPNVRPRTATLPKGRSTSFMRPKTAVAPTTSTSASPSTNTPPPTTAVPPLPTPPRPVTATPSVIDFAPVNSSPLPSPLPPSVLKQIEKQKEQQEDARPKTAASASVAAPTTSATASPSSASNERPQTASTARKSEGGRSSRYYEMFGDVGGDGIRPMTATSVKDGKGKEKEEKEKGKRPWSGVSKKLLRRSAPPLR</sequence>
<proteinExistence type="predicted"/>
<feature type="compositionally biased region" description="Polar residues" evidence="2">
    <location>
        <begin position="306"/>
        <end position="320"/>
    </location>
</feature>
<feature type="coiled-coil region" evidence="1">
    <location>
        <begin position="431"/>
        <end position="579"/>
    </location>
</feature>
<feature type="compositionally biased region" description="Basic and acidic residues" evidence="2">
    <location>
        <begin position="889"/>
        <end position="903"/>
    </location>
</feature>
<keyword evidence="1" id="KW-0175">Coiled coil</keyword>
<keyword evidence="3" id="KW-0472">Membrane</keyword>
<feature type="coiled-coil region" evidence="1">
    <location>
        <begin position="335"/>
        <end position="369"/>
    </location>
</feature>
<dbReference type="PANTHER" id="PTHR43941">
    <property type="entry name" value="STRUCTURAL MAINTENANCE OF CHROMOSOMES PROTEIN 2"/>
    <property type="match status" value="1"/>
</dbReference>
<organism evidence="4 5">
    <name type="scientific">Periconia macrospinosa</name>
    <dbReference type="NCBI Taxonomy" id="97972"/>
    <lineage>
        <taxon>Eukaryota</taxon>
        <taxon>Fungi</taxon>
        <taxon>Dikarya</taxon>
        <taxon>Ascomycota</taxon>
        <taxon>Pezizomycotina</taxon>
        <taxon>Dothideomycetes</taxon>
        <taxon>Pleosporomycetidae</taxon>
        <taxon>Pleosporales</taxon>
        <taxon>Massarineae</taxon>
        <taxon>Periconiaceae</taxon>
        <taxon>Periconia</taxon>
    </lineage>
</organism>
<feature type="compositionally biased region" description="Basic and acidic residues" evidence="2">
    <location>
        <begin position="811"/>
        <end position="824"/>
    </location>
</feature>
<dbReference type="AlphaFoldDB" id="A0A2V1D7J7"/>
<reference evidence="4 5" key="1">
    <citation type="journal article" date="2018" name="Sci. Rep.">
        <title>Comparative genomics provides insights into the lifestyle and reveals functional heterogeneity of dark septate endophytic fungi.</title>
        <authorList>
            <person name="Knapp D.G."/>
            <person name="Nemeth J.B."/>
            <person name="Barry K."/>
            <person name="Hainaut M."/>
            <person name="Henrissat B."/>
            <person name="Johnson J."/>
            <person name="Kuo A."/>
            <person name="Lim J.H.P."/>
            <person name="Lipzen A."/>
            <person name="Nolan M."/>
            <person name="Ohm R.A."/>
            <person name="Tamas L."/>
            <person name="Grigoriev I.V."/>
            <person name="Spatafora J.W."/>
            <person name="Nagy L.G."/>
            <person name="Kovacs G.M."/>
        </authorList>
    </citation>
    <scope>NUCLEOTIDE SEQUENCE [LARGE SCALE GENOMIC DNA]</scope>
    <source>
        <strain evidence="4 5">DSE2036</strain>
    </source>
</reference>
<feature type="transmembrane region" description="Helical" evidence="3">
    <location>
        <begin position="61"/>
        <end position="87"/>
    </location>
</feature>
<evidence type="ECO:0000256" key="3">
    <source>
        <dbReference type="SAM" id="Phobius"/>
    </source>
</evidence>
<dbReference type="OrthoDB" id="3789140at2759"/>
<accession>A0A2V1D7J7</accession>